<keyword evidence="2" id="KW-1185">Reference proteome</keyword>
<accession>A0A9P9AQX1</accession>
<dbReference type="AlphaFoldDB" id="A0A9P9AQX1"/>
<sequence length="230" mass="24533">MNGLDESVPSASNANALNEARSIEHDACALSPPPRSVHVGCAGAEKSKGQQQNATARFCSRRISIHRSPANDFPGCLADAAELNWTWSQTSAHQQLGPVLAGPRSAIGARCRRPMASLAHAITYVLCAADEAGLVEEAKGHQSKSCTVFADSGSSHLCFAIANLETLAYLPLSRLRDCPLLPRHPQAQSQSQTVVMSGIVAVARFMSMHPYEPHELTPVGSRAVRRKSAT</sequence>
<dbReference type="Proteomes" id="UP000777438">
    <property type="component" value="Unassembled WGS sequence"/>
</dbReference>
<dbReference type="EMBL" id="JAGPYM010000007">
    <property type="protein sequence ID" value="KAH6892153.1"/>
    <property type="molecule type" value="Genomic_DNA"/>
</dbReference>
<evidence type="ECO:0000313" key="1">
    <source>
        <dbReference type="EMBL" id="KAH6892153.1"/>
    </source>
</evidence>
<name>A0A9P9AQX1_9HYPO</name>
<organism evidence="1 2">
    <name type="scientific">Thelonectria olida</name>
    <dbReference type="NCBI Taxonomy" id="1576542"/>
    <lineage>
        <taxon>Eukaryota</taxon>
        <taxon>Fungi</taxon>
        <taxon>Dikarya</taxon>
        <taxon>Ascomycota</taxon>
        <taxon>Pezizomycotina</taxon>
        <taxon>Sordariomycetes</taxon>
        <taxon>Hypocreomycetidae</taxon>
        <taxon>Hypocreales</taxon>
        <taxon>Nectriaceae</taxon>
        <taxon>Thelonectria</taxon>
    </lineage>
</organism>
<reference evidence="1 2" key="1">
    <citation type="journal article" date="2021" name="Nat. Commun.">
        <title>Genetic determinants of endophytism in the Arabidopsis root mycobiome.</title>
        <authorList>
            <person name="Mesny F."/>
            <person name="Miyauchi S."/>
            <person name="Thiergart T."/>
            <person name="Pickel B."/>
            <person name="Atanasova L."/>
            <person name="Karlsson M."/>
            <person name="Huettel B."/>
            <person name="Barry K.W."/>
            <person name="Haridas S."/>
            <person name="Chen C."/>
            <person name="Bauer D."/>
            <person name="Andreopoulos W."/>
            <person name="Pangilinan J."/>
            <person name="LaButti K."/>
            <person name="Riley R."/>
            <person name="Lipzen A."/>
            <person name="Clum A."/>
            <person name="Drula E."/>
            <person name="Henrissat B."/>
            <person name="Kohler A."/>
            <person name="Grigoriev I.V."/>
            <person name="Martin F.M."/>
            <person name="Hacquard S."/>
        </authorList>
    </citation>
    <scope>NUCLEOTIDE SEQUENCE [LARGE SCALE GENOMIC DNA]</scope>
    <source>
        <strain evidence="1 2">MPI-CAGE-CH-0241</strain>
    </source>
</reference>
<proteinExistence type="predicted"/>
<gene>
    <name evidence="1" type="ORF">B0T10DRAFT_457871</name>
</gene>
<comment type="caution">
    <text evidence="1">The sequence shown here is derived from an EMBL/GenBank/DDBJ whole genome shotgun (WGS) entry which is preliminary data.</text>
</comment>
<protein>
    <submittedName>
        <fullName evidence="1">Uncharacterized protein</fullName>
    </submittedName>
</protein>
<evidence type="ECO:0000313" key="2">
    <source>
        <dbReference type="Proteomes" id="UP000777438"/>
    </source>
</evidence>